<organism evidence="4 5">
    <name type="scientific">Microbacter margulisiae</name>
    <dbReference type="NCBI Taxonomy" id="1350067"/>
    <lineage>
        <taxon>Bacteria</taxon>
        <taxon>Pseudomonadati</taxon>
        <taxon>Bacteroidota</taxon>
        <taxon>Bacteroidia</taxon>
        <taxon>Bacteroidales</taxon>
        <taxon>Porphyromonadaceae</taxon>
        <taxon>Microbacter</taxon>
    </lineage>
</organism>
<feature type="region of interest" description="Disordered" evidence="2">
    <location>
        <begin position="392"/>
        <end position="416"/>
    </location>
</feature>
<dbReference type="Gene3D" id="3.40.1170.60">
    <property type="match status" value="1"/>
</dbReference>
<dbReference type="AlphaFoldDB" id="A0A7W5DS23"/>
<comment type="caution">
    <text evidence="4">The sequence shown here is derived from an EMBL/GenBank/DDBJ whole genome shotgun (WGS) entry which is preliminary data.</text>
</comment>
<accession>A0A7W5DS23</accession>
<evidence type="ECO:0000313" key="5">
    <source>
        <dbReference type="Proteomes" id="UP000544222"/>
    </source>
</evidence>
<name>A0A7W5DS23_9PORP</name>
<dbReference type="RefSeq" id="WP_183413311.1">
    <property type="nucleotide sequence ID" value="NZ_JACHYB010000001.1"/>
</dbReference>
<dbReference type="GO" id="GO:0006281">
    <property type="term" value="P:DNA repair"/>
    <property type="evidence" value="ECO:0007669"/>
    <property type="project" value="InterPro"/>
</dbReference>
<dbReference type="EMBL" id="JACHYB010000001">
    <property type="protein sequence ID" value="MBB3187554.1"/>
    <property type="molecule type" value="Genomic_DNA"/>
</dbReference>
<dbReference type="Gene3D" id="3.30.70.270">
    <property type="match status" value="1"/>
</dbReference>
<dbReference type="Pfam" id="PF00817">
    <property type="entry name" value="IMS"/>
    <property type="match status" value="1"/>
</dbReference>
<reference evidence="4 5" key="1">
    <citation type="submission" date="2020-08" db="EMBL/GenBank/DDBJ databases">
        <title>Genomic Encyclopedia of Type Strains, Phase IV (KMG-IV): sequencing the most valuable type-strain genomes for metagenomic binning, comparative biology and taxonomic classification.</title>
        <authorList>
            <person name="Goeker M."/>
        </authorList>
    </citation>
    <scope>NUCLEOTIDE SEQUENCE [LARGE SCALE GENOMIC DNA]</scope>
    <source>
        <strain evidence="4 5">DSM 27471</strain>
    </source>
</reference>
<dbReference type="InterPro" id="IPR043128">
    <property type="entry name" value="Rev_trsase/Diguanyl_cyclase"/>
</dbReference>
<dbReference type="PROSITE" id="PS50173">
    <property type="entry name" value="UMUC"/>
    <property type="match status" value="1"/>
</dbReference>
<dbReference type="InterPro" id="IPR043502">
    <property type="entry name" value="DNA/RNA_pol_sf"/>
</dbReference>
<dbReference type="Proteomes" id="UP000544222">
    <property type="component" value="Unassembled WGS sequence"/>
</dbReference>
<protein>
    <submittedName>
        <fullName evidence="4">DNA polymerase V</fullName>
    </submittedName>
</protein>
<keyword evidence="5" id="KW-1185">Reference proteome</keyword>
<dbReference type="SUPFAM" id="SSF56672">
    <property type="entry name" value="DNA/RNA polymerases"/>
    <property type="match status" value="1"/>
</dbReference>
<dbReference type="GO" id="GO:0003887">
    <property type="term" value="F:DNA-directed DNA polymerase activity"/>
    <property type="evidence" value="ECO:0007669"/>
    <property type="project" value="TreeGrafter"/>
</dbReference>
<sequence length="416" mass="46916">MIALMDCNNFFVSCERILRPDLQEKPVLVLSNNDGCIISRSNEVKAIGIRMGQPFFQTKKLVQQYNIACFSANFVLYEEVSRQVMQVLEEFTPNPEVYSIDEAFLNLPDDIPHFRQIGYDIVNTIHRQIGIPVSVGIAPSKTLAKAAADIAKKDARYKGVACIDTPEKIVKLQTILPIGDIWGIGNRHARFLTSNSIFTAKDFVDKPQQWVRHYFSIVGEKTWRELQGEACFEYNRSPDKRQQIMVSRSFASPITSYEELRGPMALFAASAAYKLRQQNMVTSQIEIFLSNGRFPSANEQKIWQSTTVSFATPISNTIEITDAALQGLHKIAQKGIKYKKAGIILRSLTRREGIQTNLFDTTNHSKNQKISDIMDSINQTYGKNHLRLAVQATTSPSRQERLSTIPTSQTGKSKKA</sequence>
<comment type="similarity">
    <text evidence="1">Belongs to the DNA polymerase type-Y family.</text>
</comment>
<dbReference type="InterPro" id="IPR050116">
    <property type="entry name" value="DNA_polymerase-Y"/>
</dbReference>
<feature type="domain" description="UmuC" evidence="3">
    <location>
        <begin position="2"/>
        <end position="185"/>
    </location>
</feature>
<dbReference type="PANTHER" id="PTHR11076:SF34">
    <property type="entry name" value="PROTEIN UMUC"/>
    <property type="match status" value="1"/>
</dbReference>
<dbReference type="GO" id="GO:0009432">
    <property type="term" value="P:SOS response"/>
    <property type="evidence" value="ECO:0007669"/>
    <property type="project" value="TreeGrafter"/>
</dbReference>
<dbReference type="InterPro" id="IPR017961">
    <property type="entry name" value="DNA_pol_Y-fam_little_finger"/>
</dbReference>
<dbReference type="InterPro" id="IPR001126">
    <property type="entry name" value="UmuC"/>
</dbReference>
<evidence type="ECO:0000313" key="4">
    <source>
        <dbReference type="EMBL" id="MBB3187554.1"/>
    </source>
</evidence>
<dbReference type="GO" id="GO:0003684">
    <property type="term" value="F:damaged DNA binding"/>
    <property type="evidence" value="ECO:0007669"/>
    <property type="project" value="InterPro"/>
</dbReference>
<proteinExistence type="inferred from homology"/>
<dbReference type="GO" id="GO:0005829">
    <property type="term" value="C:cytosol"/>
    <property type="evidence" value="ECO:0007669"/>
    <property type="project" value="TreeGrafter"/>
</dbReference>
<dbReference type="PANTHER" id="PTHR11076">
    <property type="entry name" value="DNA REPAIR POLYMERASE UMUC / TRANSFERASE FAMILY MEMBER"/>
    <property type="match status" value="1"/>
</dbReference>
<dbReference type="Pfam" id="PF11799">
    <property type="entry name" value="IMS_C"/>
    <property type="match status" value="1"/>
</dbReference>
<evidence type="ECO:0000259" key="3">
    <source>
        <dbReference type="PROSITE" id="PS50173"/>
    </source>
</evidence>
<evidence type="ECO:0000256" key="1">
    <source>
        <dbReference type="ARBA" id="ARBA00010945"/>
    </source>
</evidence>
<dbReference type="GO" id="GO:0042276">
    <property type="term" value="P:error-prone translesion synthesis"/>
    <property type="evidence" value="ECO:0007669"/>
    <property type="project" value="TreeGrafter"/>
</dbReference>
<evidence type="ECO:0000256" key="2">
    <source>
        <dbReference type="SAM" id="MobiDB-lite"/>
    </source>
</evidence>
<gene>
    <name evidence="4" type="ORF">FHX64_001717</name>
</gene>
<dbReference type="CDD" id="cd01700">
    <property type="entry name" value="PolY_Pol_V_umuC"/>
    <property type="match status" value="1"/>
</dbReference>